<proteinExistence type="predicted"/>
<dbReference type="EMBL" id="BAAACX010000009">
    <property type="protein sequence ID" value="GAA0390106.1"/>
    <property type="molecule type" value="Genomic_DNA"/>
</dbReference>
<dbReference type="CDD" id="cd00093">
    <property type="entry name" value="HTH_XRE"/>
    <property type="match status" value="1"/>
</dbReference>
<keyword evidence="1" id="KW-0238">DNA-binding</keyword>
<gene>
    <name evidence="3" type="ORF">GCM10008933_21250</name>
</gene>
<accession>A0ABP3I6U6</accession>
<dbReference type="SUPFAM" id="SSF47413">
    <property type="entry name" value="lambda repressor-like DNA-binding domains"/>
    <property type="match status" value="1"/>
</dbReference>
<dbReference type="PANTHER" id="PTHR46797">
    <property type="entry name" value="HTH-TYPE TRANSCRIPTIONAL REGULATOR"/>
    <property type="match status" value="1"/>
</dbReference>
<dbReference type="Pfam" id="PF01381">
    <property type="entry name" value="HTH_3"/>
    <property type="match status" value="1"/>
</dbReference>
<dbReference type="Proteomes" id="UP001500340">
    <property type="component" value="Unassembled WGS sequence"/>
</dbReference>
<sequence length="84" mass="9426">MELFERIRVVRQSKGITQTFVATETGLTISNYNMKENGKRTISANELELIAKALGVPIAIFFEEKIHEKLNAESALSSERKEVG</sequence>
<dbReference type="InterPro" id="IPR001387">
    <property type="entry name" value="Cro/C1-type_HTH"/>
</dbReference>
<evidence type="ECO:0000313" key="4">
    <source>
        <dbReference type="Proteomes" id="UP001500340"/>
    </source>
</evidence>
<dbReference type="Gene3D" id="1.10.260.40">
    <property type="entry name" value="lambda repressor-like DNA-binding domains"/>
    <property type="match status" value="1"/>
</dbReference>
<protein>
    <recommendedName>
        <fullName evidence="2">HTH cro/C1-type domain-containing protein</fullName>
    </recommendedName>
</protein>
<dbReference type="PANTHER" id="PTHR46797:SF1">
    <property type="entry name" value="METHYLPHOSPHONATE SYNTHASE"/>
    <property type="match status" value="1"/>
</dbReference>
<dbReference type="InterPro" id="IPR050807">
    <property type="entry name" value="TransReg_Diox_bact_type"/>
</dbReference>
<reference evidence="4" key="1">
    <citation type="journal article" date="2019" name="Int. J. Syst. Evol. Microbiol.">
        <title>The Global Catalogue of Microorganisms (GCM) 10K type strain sequencing project: providing services to taxonomists for standard genome sequencing and annotation.</title>
        <authorList>
            <consortium name="The Broad Institute Genomics Platform"/>
            <consortium name="The Broad Institute Genome Sequencing Center for Infectious Disease"/>
            <person name="Wu L."/>
            <person name="Ma J."/>
        </authorList>
    </citation>
    <scope>NUCLEOTIDE SEQUENCE [LARGE SCALE GENOMIC DNA]</scope>
    <source>
        <strain evidence="4">JCM 12774</strain>
    </source>
</reference>
<evidence type="ECO:0000313" key="3">
    <source>
        <dbReference type="EMBL" id="GAA0390106.1"/>
    </source>
</evidence>
<evidence type="ECO:0000256" key="1">
    <source>
        <dbReference type="ARBA" id="ARBA00023125"/>
    </source>
</evidence>
<feature type="domain" description="HTH cro/C1-type" evidence="2">
    <location>
        <begin position="7"/>
        <end position="61"/>
    </location>
</feature>
<dbReference type="RefSeq" id="WP_343860798.1">
    <property type="nucleotide sequence ID" value="NZ_BAAACX010000009.1"/>
</dbReference>
<dbReference type="PROSITE" id="PS50943">
    <property type="entry name" value="HTH_CROC1"/>
    <property type="match status" value="1"/>
</dbReference>
<name>A0ABP3I6U6_9BACL</name>
<organism evidence="3 4">
    <name type="scientific">Paenibacillus motobuensis</name>
    <dbReference type="NCBI Taxonomy" id="295324"/>
    <lineage>
        <taxon>Bacteria</taxon>
        <taxon>Bacillati</taxon>
        <taxon>Bacillota</taxon>
        <taxon>Bacilli</taxon>
        <taxon>Bacillales</taxon>
        <taxon>Paenibacillaceae</taxon>
        <taxon>Paenibacillus</taxon>
    </lineage>
</organism>
<evidence type="ECO:0000259" key="2">
    <source>
        <dbReference type="PROSITE" id="PS50943"/>
    </source>
</evidence>
<dbReference type="SMART" id="SM00530">
    <property type="entry name" value="HTH_XRE"/>
    <property type="match status" value="1"/>
</dbReference>
<comment type="caution">
    <text evidence="3">The sequence shown here is derived from an EMBL/GenBank/DDBJ whole genome shotgun (WGS) entry which is preliminary data.</text>
</comment>
<keyword evidence="4" id="KW-1185">Reference proteome</keyword>
<dbReference type="InterPro" id="IPR010982">
    <property type="entry name" value="Lambda_DNA-bd_dom_sf"/>
</dbReference>